<reference evidence="2 3" key="1">
    <citation type="submission" date="2017-11" db="EMBL/GenBank/DDBJ databases">
        <title>Biodiversity and function of Thalassospira species in the particle-attached aromatic-hydrocarbon-degrading consortia from the surface seawater of the China South Sea.</title>
        <authorList>
            <person name="Dong C."/>
            <person name="Liu R."/>
            <person name="Shao Z."/>
        </authorList>
    </citation>
    <scope>NUCLEOTIDE SEQUENCE [LARGE SCALE GENOMIC DNA]</scope>
    <source>
        <strain evidence="2 3">139Z-12</strain>
    </source>
</reference>
<organism evidence="1 4">
    <name type="scientific">Thalassospira povalilytica</name>
    <dbReference type="NCBI Taxonomy" id="732237"/>
    <lineage>
        <taxon>Bacteria</taxon>
        <taxon>Pseudomonadati</taxon>
        <taxon>Pseudomonadota</taxon>
        <taxon>Alphaproteobacteria</taxon>
        <taxon>Rhodospirillales</taxon>
        <taxon>Thalassospiraceae</taxon>
        <taxon>Thalassospira</taxon>
    </lineage>
</organism>
<dbReference type="Gene3D" id="3.90.550.10">
    <property type="entry name" value="Spore Coat Polysaccharide Biosynthesis Protein SpsA, Chain A"/>
    <property type="match status" value="1"/>
</dbReference>
<dbReference type="PANTHER" id="PTHR21485:SF3">
    <property type="entry name" value="N-ACYLNEURAMINATE CYTIDYLYLTRANSFERASE"/>
    <property type="match status" value="1"/>
</dbReference>
<dbReference type="Proteomes" id="UP000233365">
    <property type="component" value="Unassembled WGS sequence"/>
</dbReference>
<evidence type="ECO:0000313" key="2">
    <source>
        <dbReference type="EMBL" id="PKR51209.1"/>
    </source>
</evidence>
<dbReference type="SUPFAM" id="SSF53448">
    <property type="entry name" value="Nucleotide-diphospho-sugar transferases"/>
    <property type="match status" value="1"/>
</dbReference>
<reference evidence="1" key="2">
    <citation type="submission" date="2020-12" db="EMBL/GenBank/DDBJ databases">
        <title>Oil enriched cultivation method for isolating marine PHA-producing bacteria.</title>
        <authorList>
            <person name="Zheng W."/>
            <person name="Yu S."/>
            <person name="Huang Y."/>
        </authorList>
    </citation>
    <scope>NUCLEOTIDE SEQUENCE</scope>
    <source>
        <strain evidence="1">SY-2-3</strain>
    </source>
</reference>
<dbReference type="AlphaFoldDB" id="A0A8I1M8G3"/>
<dbReference type="EMBL" id="JAEKJW010000002">
    <property type="protein sequence ID" value="MBN8197300.1"/>
    <property type="molecule type" value="Genomic_DNA"/>
</dbReference>
<dbReference type="PANTHER" id="PTHR21485">
    <property type="entry name" value="HAD SUPERFAMILY MEMBERS CMAS AND KDSC"/>
    <property type="match status" value="1"/>
</dbReference>
<dbReference type="InterPro" id="IPR029044">
    <property type="entry name" value="Nucleotide-diphossugar_trans"/>
</dbReference>
<dbReference type="InterPro" id="IPR003329">
    <property type="entry name" value="Cytidylyl_trans"/>
</dbReference>
<evidence type="ECO:0000313" key="4">
    <source>
        <dbReference type="Proteomes" id="UP000664405"/>
    </source>
</evidence>
<protein>
    <submittedName>
        <fullName evidence="2">Pseudaminic acid cytidylyltransferase</fullName>
    </submittedName>
</protein>
<keyword evidence="2" id="KW-0808">Transferase</keyword>
<sequence>MKNIENILVVLPARGNSKRIPKKNIHPILGQPMIYWPIMELRKIFTPEEILVSTDSDEIAEAVEELGLRVPLRRPVHLSDDHTGTVPVITHALEWFEKNVKRVDYVLAVYPTAVMLLIDDILDAFEMLRRDKLCDSVLSACTFPYPVQRAVFENADGYAEMFQPQYFHSRSQDLVESKHDAGQFSISRAGAVRKGKILTNSHVRMKLLNRNNVIDIDTMEDLEVAEEKLRIHNQRYDKKYHI</sequence>
<evidence type="ECO:0000313" key="3">
    <source>
        <dbReference type="Proteomes" id="UP000233365"/>
    </source>
</evidence>
<evidence type="ECO:0000313" key="1">
    <source>
        <dbReference type="EMBL" id="MBN8197300.1"/>
    </source>
</evidence>
<dbReference type="InterPro" id="IPR050793">
    <property type="entry name" value="CMP-NeuNAc_synthase"/>
</dbReference>
<accession>A0A8I1M8G3</accession>
<dbReference type="Proteomes" id="UP000664405">
    <property type="component" value="Unassembled WGS sequence"/>
</dbReference>
<dbReference type="EMBL" id="PGTS01000002">
    <property type="protein sequence ID" value="PKR51209.1"/>
    <property type="molecule type" value="Genomic_DNA"/>
</dbReference>
<comment type="caution">
    <text evidence="1">The sequence shown here is derived from an EMBL/GenBank/DDBJ whole genome shotgun (WGS) entry which is preliminary data.</text>
</comment>
<keyword evidence="3" id="KW-1185">Reference proteome</keyword>
<dbReference type="GO" id="GO:0008781">
    <property type="term" value="F:N-acylneuraminate cytidylyltransferase activity"/>
    <property type="evidence" value="ECO:0007669"/>
    <property type="project" value="TreeGrafter"/>
</dbReference>
<dbReference type="CDD" id="cd02513">
    <property type="entry name" value="CMP-NeuAc_Synthase"/>
    <property type="match status" value="1"/>
</dbReference>
<name>A0A8I1M8G3_9PROT</name>
<gene>
    <name evidence="2" type="ORF">CU041_06730</name>
    <name evidence="1" type="ORF">JF547_12600</name>
</gene>
<keyword evidence="2" id="KW-0548">Nucleotidyltransferase</keyword>
<dbReference type="RefSeq" id="WP_101246223.1">
    <property type="nucleotide sequence ID" value="NZ_JAEKJW010000002.1"/>
</dbReference>
<dbReference type="Pfam" id="PF02348">
    <property type="entry name" value="CTP_transf_3"/>
    <property type="match status" value="1"/>
</dbReference>
<proteinExistence type="predicted"/>